<sequence length="225" mass="26211">MIVYLYWLISLTIVTYFSAYFVKRFKETGYTFLVGFYVIYLAASQIFATRTIKFDLGFHSFYAPAAVFIYPFIAQALDMINEVYGREKTYLAILIAFLTQVLLVIFIIMINSLKPAPFFLYEETWRNIFKLGIRITIASWISFLICQYIDATIFAFLKKKYEKKVLLRSLTSDVIDLTLDSIIFVTVAFLGVMPIIPLIIGQIVSKNIIGFLDTPFFLWYKRLIK</sequence>
<organism evidence="2">
    <name type="scientific">candidate division WOR-3 bacterium</name>
    <dbReference type="NCBI Taxonomy" id="2052148"/>
    <lineage>
        <taxon>Bacteria</taxon>
        <taxon>Bacteria division WOR-3</taxon>
    </lineage>
</organism>
<comment type="subcellular location">
    <subcellularLocation>
        <location evidence="1">Cell membrane</location>
        <topology evidence="1">Multi-pass membrane protein</topology>
    </subcellularLocation>
</comment>
<feature type="transmembrane region" description="Helical" evidence="1">
    <location>
        <begin position="6"/>
        <end position="22"/>
    </location>
</feature>
<comment type="caution">
    <text evidence="2">The sequence shown here is derived from an EMBL/GenBank/DDBJ whole genome shotgun (WGS) entry which is preliminary data.</text>
</comment>
<feature type="transmembrane region" description="Helical" evidence="1">
    <location>
        <begin position="29"/>
        <end position="48"/>
    </location>
</feature>
<keyword evidence="1" id="KW-0472">Membrane</keyword>
<dbReference type="GO" id="GO:0022857">
    <property type="term" value="F:transmembrane transporter activity"/>
    <property type="evidence" value="ECO:0007669"/>
    <property type="project" value="UniProtKB-UniRule"/>
</dbReference>
<accession>A0A7V4CH87</accession>
<gene>
    <name evidence="2" type="ORF">ENU28_01065</name>
</gene>
<dbReference type="GO" id="GO:0005886">
    <property type="term" value="C:plasma membrane"/>
    <property type="evidence" value="ECO:0007669"/>
    <property type="project" value="UniProtKB-SubCell"/>
</dbReference>
<dbReference type="HAMAP" id="MF_02088">
    <property type="entry name" value="Q_prec_transport"/>
    <property type="match status" value="1"/>
</dbReference>
<comment type="similarity">
    <text evidence="1">Belongs to the vitamin uptake transporter (VUT/ECF) (TC 2.A.88) family. Q precursor transporter subfamily.</text>
</comment>
<dbReference type="InterPro" id="IPR003744">
    <property type="entry name" value="YhhQ"/>
</dbReference>
<evidence type="ECO:0000313" key="2">
    <source>
        <dbReference type="EMBL" id="HGQ55038.1"/>
    </source>
</evidence>
<dbReference type="Pfam" id="PF02592">
    <property type="entry name" value="Vut_1"/>
    <property type="match status" value="1"/>
</dbReference>
<dbReference type="NCBIfam" id="TIGR00697">
    <property type="entry name" value="queuosine precursor transporter"/>
    <property type="match status" value="1"/>
</dbReference>
<dbReference type="PANTHER" id="PTHR34300:SF2">
    <property type="entry name" value="QUEUOSINE PRECURSOR TRANSPORTER-RELATED"/>
    <property type="match status" value="1"/>
</dbReference>
<reference evidence="2" key="1">
    <citation type="journal article" date="2020" name="mSystems">
        <title>Genome- and Community-Level Interaction Insights into Carbon Utilization and Element Cycling Functions of Hydrothermarchaeota in Hydrothermal Sediment.</title>
        <authorList>
            <person name="Zhou Z."/>
            <person name="Liu Y."/>
            <person name="Xu W."/>
            <person name="Pan J."/>
            <person name="Luo Z.H."/>
            <person name="Li M."/>
        </authorList>
    </citation>
    <scope>NUCLEOTIDE SEQUENCE [LARGE SCALE GENOMIC DNA]</scope>
    <source>
        <strain evidence="2">SpSt-655</strain>
    </source>
</reference>
<dbReference type="AlphaFoldDB" id="A0A7V4CH87"/>
<name>A0A7V4CH87_UNCW3</name>
<dbReference type="PANTHER" id="PTHR34300">
    <property type="entry name" value="QUEUOSINE PRECURSOR TRANSPORTER-RELATED"/>
    <property type="match status" value="1"/>
</dbReference>
<keyword evidence="1" id="KW-1133">Transmembrane helix</keyword>
<feature type="transmembrane region" description="Helical" evidence="1">
    <location>
        <begin position="89"/>
        <end position="111"/>
    </location>
</feature>
<dbReference type="EMBL" id="DTBX01000040">
    <property type="protein sequence ID" value="HGQ55038.1"/>
    <property type="molecule type" value="Genomic_DNA"/>
</dbReference>
<keyword evidence="1" id="KW-0812">Transmembrane</keyword>
<keyword evidence="1" id="KW-0813">Transport</keyword>
<proteinExistence type="inferred from homology"/>
<keyword evidence="1" id="KW-1003">Cell membrane</keyword>
<evidence type="ECO:0000256" key="1">
    <source>
        <dbReference type="HAMAP-Rule" id="MF_02088"/>
    </source>
</evidence>
<protein>
    <recommendedName>
        <fullName evidence="1">Probable queuosine precursor transporter</fullName>
        <shortName evidence="1">Q precursor transporter</shortName>
    </recommendedName>
</protein>
<feature type="transmembrane region" description="Helical" evidence="1">
    <location>
        <begin position="60"/>
        <end position="77"/>
    </location>
</feature>
<comment type="function">
    <text evidence="1">Involved in the import of queuosine (Q) precursors, required for Q precursor salvage.</text>
</comment>
<feature type="transmembrane region" description="Helical" evidence="1">
    <location>
        <begin position="131"/>
        <end position="157"/>
    </location>
</feature>
<feature type="transmembrane region" description="Helical" evidence="1">
    <location>
        <begin position="177"/>
        <end position="197"/>
    </location>
</feature>